<dbReference type="Proteomes" id="UP000231501">
    <property type="component" value="Unassembled WGS sequence"/>
</dbReference>
<dbReference type="SUPFAM" id="SSF53850">
    <property type="entry name" value="Periplasmic binding protein-like II"/>
    <property type="match status" value="1"/>
</dbReference>
<reference evidence="6 7" key="1">
    <citation type="submission" date="2017-11" db="EMBL/GenBank/DDBJ databases">
        <title>Draft genome sequence of Mitsuaria sp. HWN-4.</title>
        <authorList>
            <person name="Gundlapally S.R."/>
        </authorList>
    </citation>
    <scope>NUCLEOTIDE SEQUENCE [LARGE SCALE GENOMIC DNA]</scope>
    <source>
        <strain evidence="6 7">HWN-4</strain>
    </source>
</reference>
<dbReference type="GO" id="GO:0003700">
    <property type="term" value="F:DNA-binding transcription factor activity"/>
    <property type="evidence" value="ECO:0007669"/>
    <property type="project" value="InterPro"/>
</dbReference>
<dbReference type="SUPFAM" id="SSF46785">
    <property type="entry name" value="Winged helix' DNA-binding domain"/>
    <property type="match status" value="1"/>
</dbReference>
<evidence type="ECO:0000259" key="5">
    <source>
        <dbReference type="PROSITE" id="PS50931"/>
    </source>
</evidence>
<evidence type="ECO:0000256" key="4">
    <source>
        <dbReference type="ARBA" id="ARBA00023163"/>
    </source>
</evidence>
<dbReference type="RefSeq" id="WP_099863895.1">
    <property type="nucleotide sequence ID" value="NZ_PEOG01000091.1"/>
</dbReference>
<comment type="similarity">
    <text evidence="1">Belongs to the LysR transcriptional regulatory family.</text>
</comment>
<evidence type="ECO:0000256" key="3">
    <source>
        <dbReference type="ARBA" id="ARBA00023125"/>
    </source>
</evidence>
<keyword evidence="2" id="KW-0805">Transcription regulation</keyword>
<name>A0A2G9C3H2_9BURK</name>
<dbReference type="PRINTS" id="PR00039">
    <property type="entry name" value="HTHLYSR"/>
</dbReference>
<dbReference type="EMBL" id="PEOG01000091">
    <property type="protein sequence ID" value="PIM50912.1"/>
    <property type="molecule type" value="Genomic_DNA"/>
</dbReference>
<evidence type="ECO:0000256" key="1">
    <source>
        <dbReference type="ARBA" id="ARBA00009437"/>
    </source>
</evidence>
<dbReference type="OrthoDB" id="646694at2"/>
<comment type="caution">
    <text evidence="6">The sequence shown here is derived from an EMBL/GenBank/DDBJ whole genome shotgun (WGS) entry which is preliminary data.</text>
</comment>
<dbReference type="PROSITE" id="PS50931">
    <property type="entry name" value="HTH_LYSR"/>
    <property type="match status" value="1"/>
</dbReference>
<dbReference type="Gene3D" id="1.10.10.10">
    <property type="entry name" value="Winged helix-like DNA-binding domain superfamily/Winged helix DNA-binding domain"/>
    <property type="match status" value="1"/>
</dbReference>
<dbReference type="PANTHER" id="PTHR30419:SF8">
    <property type="entry name" value="NITROGEN ASSIMILATION TRANSCRIPTIONAL ACTIVATOR-RELATED"/>
    <property type="match status" value="1"/>
</dbReference>
<organism evidence="6 7">
    <name type="scientific">Roseateles chitinivorans</name>
    <dbReference type="NCBI Taxonomy" id="2917965"/>
    <lineage>
        <taxon>Bacteria</taxon>
        <taxon>Pseudomonadati</taxon>
        <taxon>Pseudomonadota</taxon>
        <taxon>Betaproteobacteria</taxon>
        <taxon>Burkholderiales</taxon>
        <taxon>Sphaerotilaceae</taxon>
        <taxon>Roseateles</taxon>
    </lineage>
</organism>
<dbReference type="InterPro" id="IPR036390">
    <property type="entry name" value="WH_DNA-bd_sf"/>
</dbReference>
<gene>
    <name evidence="6" type="ORF">CS062_22585</name>
</gene>
<dbReference type="AlphaFoldDB" id="A0A2G9C3H2"/>
<dbReference type="FunFam" id="1.10.10.10:FF:000001">
    <property type="entry name" value="LysR family transcriptional regulator"/>
    <property type="match status" value="1"/>
</dbReference>
<accession>A0A2G9C3H2</accession>
<dbReference type="GO" id="GO:0005829">
    <property type="term" value="C:cytosol"/>
    <property type="evidence" value="ECO:0007669"/>
    <property type="project" value="TreeGrafter"/>
</dbReference>
<evidence type="ECO:0000313" key="7">
    <source>
        <dbReference type="Proteomes" id="UP000231501"/>
    </source>
</evidence>
<dbReference type="InterPro" id="IPR005119">
    <property type="entry name" value="LysR_subst-bd"/>
</dbReference>
<dbReference type="InterPro" id="IPR000847">
    <property type="entry name" value="LysR_HTH_N"/>
</dbReference>
<dbReference type="GO" id="GO:0003677">
    <property type="term" value="F:DNA binding"/>
    <property type="evidence" value="ECO:0007669"/>
    <property type="project" value="UniProtKB-KW"/>
</dbReference>
<evidence type="ECO:0000313" key="6">
    <source>
        <dbReference type="EMBL" id="PIM50912.1"/>
    </source>
</evidence>
<feature type="domain" description="HTH lysR-type" evidence="5">
    <location>
        <begin position="19"/>
        <end position="76"/>
    </location>
</feature>
<evidence type="ECO:0000256" key="2">
    <source>
        <dbReference type="ARBA" id="ARBA00023015"/>
    </source>
</evidence>
<dbReference type="PANTHER" id="PTHR30419">
    <property type="entry name" value="HTH-TYPE TRANSCRIPTIONAL REGULATOR YBHD"/>
    <property type="match status" value="1"/>
</dbReference>
<keyword evidence="7" id="KW-1185">Reference proteome</keyword>
<sequence length="323" mass="34996">MNQSSPPSSSASDFPLANLSARQLAAFVALAEERSFTRAAARCHLSQPAFSALIRTLEDGLGARLFDRTTRTVEPTAEGALFLEPARRLLHDMRLAAGDLRDHVARRRGRVALAALPALAAGWLPAHLAAFRRDYPGIELDLADVLSESCVERVRSGRADLALAALRATAPELSVEPFLSDVFFLVCRRDHPLARRRRPSLAELEGQPLIGLARHSSVRQALDAALPGRPLAPVLTLEQLSSVAGMVVAGLGVTLVPALTLFHFAHPDLIARPIAETGLQRHIYLIRRRDRALSAAAEAMAQALWRWAAEGPRRPGITVHPAP</sequence>
<keyword evidence="4" id="KW-0804">Transcription</keyword>
<dbReference type="InterPro" id="IPR050950">
    <property type="entry name" value="HTH-type_LysR_regulators"/>
</dbReference>
<protein>
    <submittedName>
        <fullName evidence="6">LysR family transcriptional regulator</fullName>
    </submittedName>
</protein>
<dbReference type="Pfam" id="PF00126">
    <property type="entry name" value="HTH_1"/>
    <property type="match status" value="1"/>
</dbReference>
<keyword evidence="3" id="KW-0238">DNA-binding</keyword>
<dbReference type="Gene3D" id="3.40.190.290">
    <property type="match status" value="1"/>
</dbReference>
<proteinExistence type="inferred from homology"/>
<dbReference type="Pfam" id="PF03466">
    <property type="entry name" value="LysR_substrate"/>
    <property type="match status" value="1"/>
</dbReference>
<dbReference type="InterPro" id="IPR036388">
    <property type="entry name" value="WH-like_DNA-bd_sf"/>
</dbReference>